<dbReference type="STRING" id="394096.DB31_4158"/>
<proteinExistence type="predicted"/>
<comment type="caution">
    <text evidence="1">The sequence shown here is derived from an EMBL/GenBank/DDBJ whole genome shotgun (WGS) entry which is preliminary data.</text>
</comment>
<name>A0A085W2Y9_9BACT</name>
<sequence>MVLGAMAGRVFFFLQHATYEPAFQAASMGITAAAMGDEVYFVFAFDALRQLLRGTFGLPHSEKERAESARAEGMGVPTPSRMLEEARALGAKLIACDTTVRICGFVPQELEGTLDEVMGLASLWRMTEGARTLAL</sequence>
<organism evidence="1 2">
    <name type="scientific">Hyalangium minutum</name>
    <dbReference type="NCBI Taxonomy" id="394096"/>
    <lineage>
        <taxon>Bacteria</taxon>
        <taxon>Pseudomonadati</taxon>
        <taxon>Myxococcota</taxon>
        <taxon>Myxococcia</taxon>
        <taxon>Myxococcales</taxon>
        <taxon>Cystobacterineae</taxon>
        <taxon>Archangiaceae</taxon>
        <taxon>Hyalangium</taxon>
    </lineage>
</organism>
<evidence type="ECO:0000313" key="1">
    <source>
        <dbReference type="EMBL" id="KFE62052.1"/>
    </source>
</evidence>
<evidence type="ECO:0000313" key="2">
    <source>
        <dbReference type="Proteomes" id="UP000028725"/>
    </source>
</evidence>
<dbReference type="Proteomes" id="UP000028725">
    <property type="component" value="Unassembled WGS sequence"/>
</dbReference>
<dbReference type="PATRIC" id="fig|394096.3.peg.7893"/>
<keyword evidence="2" id="KW-1185">Reference proteome</keyword>
<dbReference type="EMBL" id="JMCB01000023">
    <property type="protein sequence ID" value="KFE62052.1"/>
    <property type="molecule type" value="Genomic_DNA"/>
</dbReference>
<gene>
    <name evidence="1" type="ORF">DB31_4158</name>
</gene>
<protein>
    <submittedName>
        <fullName evidence="1">Uncharacterized protein</fullName>
    </submittedName>
</protein>
<reference evidence="1 2" key="1">
    <citation type="submission" date="2014-04" db="EMBL/GenBank/DDBJ databases">
        <title>Genome assembly of Hyalangium minutum DSM 14724.</title>
        <authorList>
            <person name="Sharma G."/>
            <person name="Subramanian S."/>
        </authorList>
    </citation>
    <scope>NUCLEOTIDE SEQUENCE [LARGE SCALE GENOMIC DNA]</scope>
    <source>
        <strain evidence="1 2">DSM 14724</strain>
    </source>
</reference>
<dbReference type="InterPro" id="IPR027396">
    <property type="entry name" value="DsrEFH-like"/>
</dbReference>
<dbReference type="PANTHER" id="PTHR34655">
    <property type="entry name" value="CONSERVED WITHIN P. AEROPHILUM"/>
    <property type="match status" value="1"/>
</dbReference>
<dbReference type="SUPFAM" id="SSF75169">
    <property type="entry name" value="DsrEFH-like"/>
    <property type="match status" value="1"/>
</dbReference>
<accession>A0A085W2Y9</accession>
<dbReference type="PANTHER" id="PTHR34655:SF2">
    <property type="entry name" value="PEROXIREDOXIN FAMILY PROTEIN"/>
    <property type="match status" value="1"/>
</dbReference>
<dbReference type="Gene3D" id="3.40.1260.10">
    <property type="entry name" value="DsrEFH-like"/>
    <property type="match status" value="1"/>
</dbReference>
<dbReference type="AlphaFoldDB" id="A0A085W2Y9"/>